<name>A0A9D4NB13_DREPO</name>
<dbReference type="AlphaFoldDB" id="A0A9D4NB13"/>
<proteinExistence type="predicted"/>
<evidence type="ECO:0000313" key="2">
    <source>
        <dbReference type="Proteomes" id="UP000828390"/>
    </source>
</evidence>
<dbReference type="EMBL" id="JAIWYP010000001">
    <property type="protein sequence ID" value="KAH3891056.1"/>
    <property type="molecule type" value="Genomic_DNA"/>
</dbReference>
<keyword evidence="2" id="KW-1185">Reference proteome</keyword>
<reference evidence="1" key="2">
    <citation type="submission" date="2020-11" db="EMBL/GenBank/DDBJ databases">
        <authorList>
            <person name="McCartney M.A."/>
            <person name="Auch B."/>
            <person name="Kono T."/>
            <person name="Mallez S."/>
            <person name="Becker A."/>
            <person name="Gohl D.M."/>
            <person name="Silverstein K.A.T."/>
            <person name="Koren S."/>
            <person name="Bechman K.B."/>
            <person name="Herman A."/>
            <person name="Abrahante J.E."/>
            <person name="Garbe J."/>
        </authorList>
    </citation>
    <scope>NUCLEOTIDE SEQUENCE</scope>
    <source>
        <strain evidence="1">Duluth1</strain>
        <tissue evidence="1">Whole animal</tissue>
    </source>
</reference>
<gene>
    <name evidence="1" type="ORF">DPMN_015147</name>
</gene>
<dbReference type="Proteomes" id="UP000828390">
    <property type="component" value="Unassembled WGS sequence"/>
</dbReference>
<protein>
    <submittedName>
        <fullName evidence="1">Uncharacterized protein</fullName>
    </submittedName>
</protein>
<reference evidence="1" key="1">
    <citation type="journal article" date="2019" name="bioRxiv">
        <title>The Genome of the Zebra Mussel, Dreissena polymorpha: A Resource for Invasive Species Research.</title>
        <authorList>
            <person name="McCartney M.A."/>
            <person name="Auch B."/>
            <person name="Kono T."/>
            <person name="Mallez S."/>
            <person name="Zhang Y."/>
            <person name="Obille A."/>
            <person name="Becker A."/>
            <person name="Abrahante J.E."/>
            <person name="Garbe J."/>
            <person name="Badalamenti J.P."/>
            <person name="Herman A."/>
            <person name="Mangelson H."/>
            <person name="Liachko I."/>
            <person name="Sullivan S."/>
            <person name="Sone E.D."/>
            <person name="Koren S."/>
            <person name="Silverstein K.A.T."/>
            <person name="Beckman K.B."/>
            <person name="Gohl D.M."/>
        </authorList>
    </citation>
    <scope>NUCLEOTIDE SEQUENCE</scope>
    <source>
        <strain evidence="1">Duluth1</strain>
        <tissue evidence="1">Whole animal</tissue>
    </source>
</reference>
<evidence type="ECO:0000313" key="1">
    <source>
        <dbReference type="EMBL" id="KAH3891056.1"/>
    </source>
</evidence>
<comment type="caution">
    <text evidence="1">The sequence shown here is derived from an EMBL/GenBank/DDBJ whole genome shotgun (WGS) entry which is preliminary data.</text>
</comment>
<sequence length="64" mass="7051">MNYRIAKVCSKTPSPEIGEFERTSGLGISFNSISLSACTLCLIRMPNEHILQNAFHIPDNDLVG</sequence>
<organism evidence="1 2">
    <name type="scientific">Dreissena polymorpha</name>
    <name type="common">Zebra mussel</name>
    <name type="synonym">Mytilus polymorpha</name>
    <dbReference type="NCBI Taxonomy" id="45954"/>
    <lineage>
        <taxon>Eukaryota</taxon>
        <taxon>Metazoa</taxon>
        <taxon>Spiralia</taxon>
        <taxon>Lophotrochozoa</taxon>
        <taxon>Mollusca</taxon>
        <taxon>Bivalvia</taxon>
        <taxon>Autobranchia</taxon>
        <taxon>Heteroconchia</taxon>
        <taxon>Euheterodonta</taxon>
        <taxon>Imparidentia</taxon>
        <taxon>Neoheterodontei</taxon>
        <taxon>Myida</taxon>
        <taxon>Dreissenoidea</taxon>
        <taxon>Dreissenidae</taxon>
        <taxon>Dreissena</taxon>
    </lineage>
</organism>
<accession>A0A9D4NB13</accession>